<organism evidence="3 4">
    <name type="scientific">Liquidambar formosana</name>
    <name type="common">Formosan gum</name>
    <dbReference type="NCBI Taxonomy" id="63359"/>
    <lineage>
        <taxon>Eukaryota</taxon>
        <taxon>Viridiplantae</taxon>
        <taxon>Streptophyta</taxon>
        <taxon>Embryophyta</taxon>
        <taxon>Tracheophyta</taxon>
        <taxon>Spermatophyta</taxon>
        <taxon>Magnoliopsida</taxon>
        <taxon>eudicotyledons</taxon>
        <taxon>Gunneridae</taxon>
        <taxon>Pentapetalae</taxon>
        <taxon>Saxifragales</taxon>
        <taxon>Altingiaceae</taxon>
        <taxon>Liquidambar</taxon>
    </lineage>
</organism>
<dbReference type="PANTHER" id="PTHR12963:SF4">
    <property type="entry name" value="ACTIVATING SIGNAL COINTEGRATOR 1"/>
    <property type="match status" value="1"/>
</dbReference>
<dbReference type="EMBL" id="JBBPBK010000009">
    <property type="protein sequence ID" value="KAK9278139.1"/>
    <property type="molecule type" value="Genomic_DNA"/>
</dbReference>
<evidence type="ECO:0000313" key="4">
    <source>
        <dbReference type="Proteomes" id="UP001415857"/>
    </source>
</evidence>
<proteinExistence type="predicted"/>
<reference evidence="3 4" key="1">
    <citation type="journal article" date="2024" name="Plant J.">
        <title>Genome sequences and population genomics reveal climatic adaptation and genomic divergence between two closely related sweetgum species.</title>
        <authorList>
            <person name="Xu W.Q."/>
            <person name="Ren C.Q."/>
            <person name="Zhang X.Y."/>
            <person name="Comes H.P."/>
            <person name="Liu X.H."/>
            <person name="Li Y.G."/>
            <person name="Kettle C.J."/>
            <person name="Jalonen R."/>
            <person name="Gaisberger H."/>
            <person name="Ma Y.Z."/>
            <person name="Qiu Y.X."/>
        </authorList>
    </citation>
    <scope>NUCLEOTIDE SEQUENCE [LARGE SCALE GENOMIC DNA]</scope>
    <source>
        <strain evidence="3">Hangzhou</strain>
    </source>
</reference>
<dbReference type="InterPro" id="IPR039128">
    <property type="entry name" value="TRIP4-like"/>
</dbReference>
<keyword evidence="4" id="KW-1185">Reference proteome</keyword>
<gene>
    <name evidence="3" type="ORF">L1049_027698</name>
</gene>
<name>A0AAP0WSQ7_LIQFO</name>
<dbReference type="Proteomes" id="UP001415857">
    <property type="component" value="Unassembled WGS sequence"/>
</dbReference>
<evidence type="ECO:0000259" key="2">
    <source>
        <dbReference type="Pfam" id="PF23134"/>
    </source>
</evidence>
<dbReference type="Pfam" id="PF23134">
    <property type="entry name" value="TRIP4_3rd"/>
    <property type="match status" value="1"/>
</dbReference>
<sequence>MEEKELLRKKREEIEEAEQAKRNRVVVTFDLVGRKVLVNKDEVSELESENGILRPPDEREVNRIKPNPTLRVQPVFVDPGPSMKPVKGKQPNKRLAKGLCLKITGRVQHDSNELKGFMMDNQLETASNGAFWPGPSVNGGFHVEDDSECSLDYH</sequence>
<protein>
    <recommendedName>
        <fullName evidence="2">Activating signal cointegrator 1 third domain-containing protein</fullName>
    </recommendedName>
</protein>
<dbReference type="GO" id="GO:0005634">
    <property type="term" value="C:nucleus"/>
    <property type="evidence" value="ECO:0007669"/>
    <property type="project" value="TreeGrafter"/>
</dbReference>
<evidence type="ECO:0000313" key="3">
    <source>
        <dbReference type="EMBL" id="KAK9278139.1"/>
    </source>
</evidence>
<evidence type="ECO:0000256" key="1">
    <source>
        <dbReference type="SAM" id="MobiDB-lite"/>
    </source>
</evidence>
<dbReference type="GO" id="GO:0045893">
    <property type="term" value="P:positive regulation of DNA-templated transcription"/>
    <property type="evidence" value="ECO:0007669"/>
    <property type="project" value="TreeGrafter"/>
</dbReference>
<accession>A0AAP0WSQ7</accession>
<feature type="region of interest" description="Disordered" evidence="1">
    <location>
        <begin position="72"/>
        <end position="92"/>
    </location>
</feature>
<comment type="caution">
    <text evidence="3">The sequence shown here is derived from an EMBL/GenBank/DDBJ whole genome shotgun (WGS) entry which is preliminary data.</text>
</comment>
<dbReference type="AlphaFoldDB" id="A0AAP0WSQ7"/>
<feature type="domain" description="Activating signal cointegrator 1 third" evidence="2">
    <location>
        <begin position="2"/>
        <end position="38"/>
    </location>
</feature>
<dbReference type="PANTHER" id="PTHR12963">
    <property type="entry name" value="THYROID RECEPTOR INTERACTING PROTEIN RELATED"/>
    <property type="match status" value="1"/>
</dbReference>
<dbReference type="InterPro" id="IPR056993">
    <property type="entry name" value="TRIP4_3rd_dom"/>
</dbReference>